<accession>A0A8J2BLK2</accession>
<gene>
    <name evidence="2" type="ORF">MPNT_300002</name>
</gene>
<keyword evidence="3" id="KW-1185">Reference proteome</keyword>
<reference evidence="2" key="1">
    <citation type="submission" date="2021-02" db="EMBL/GenBank/DDBJ databases">
        <authorList>
            <person name="Cremers G."/>
            <person name="Picone N."/>
        </authorList>
    </citation>
    <scope>NUCLEOTIDE SEQUENCE</scope>
    <source>
        <strain evidence="2">PQ17</strain>
    </source>
</reference>
<name>A0A8J2BLK2_9BACT</name>
<evidence type="ECO:0000313" key="2">
    <source>
        <dbReference type="EMBL" id="CAF0699803.1"/>
    </source>
</evidence>
<feature type="compositionally biased region" description="Basic and acidic residues" evidence="1">
    <location>
        <begin position="295"/>
        <end position="304"/>
    </location>
</feature>
<evidence type="ECO:0000256" key="1">
    <source>
        <dbReference type="SAM" id="MobiDB-lite"/>
    </source>
</evidence>
<proteinExistence type="predicted"/>
<dbReference type="EMBL" id="CAJNOB010000024">
    <property type="protein sequence ID" value="CAF0699803.1"/>
    <property type="molecule type" value="Genomic_DNA"/>
</dbReference>
<dbReference type="RefSeq" id="WP_174583347.1">
    <property type="nucleotide sequence ID" value="NZ_CAJNOB010000024.1"/>
</dbReference>
<feature type="region of interest" description="Disordered" evidence="1">
    <location>
        <begin position="285"/>
        <end position="326"/>
    </location>
</feature>
<protein>
    <submittedName>
        <fullName evidence="2">Uncharacterized protein</fullName>
    </submittedName>
</protein>
<dbReference type="AlphaFoldDB" id="A0A8J2BLK2"/>
<evidence type="ECO:0000313" key="3">
    <source>
        <dbReference type="Proteomes" id="UP000663859"/>
    </source>
</evidence>
<comment type="caution">
    <text evidence="2">The sequence shown here is derived from an EMBL/GenBank/DDBJ whole genome shotgun (WGS) entry which is preliminary data.</text>
</comment>
<dbReference type="Proteomes" id="UP000663859">
    <property type="component" value="Unassembled WGS sequence"/>
</dbReference>
<organism evidence="2 3">
    <name type="scientific">Candidatus Methylacidithermus pantelleriae</name>
    <dbReference type="NCBI Taxonomy" id="2744239"/>
    <lineage>
        <taxon>Bacteria</taxon>
        <taxon>Pseudomonadati</taxon>
        <taxon>Verrucomicrobiota</taxon>
        <taxon>Methylacidiphilae</taxon>
        <taxon>Methylacidiphilales</taxon>
        <taxon>Methylacidiphilaceae</taxon>
        <taxon>Candidatus Methylacidithermus</taxon>
    </lineage>
</organism>
<sequence>MLGWEEKTAGNQSAKLRYPRAAAYGLPLRYRGDWGSLTQYLALESVLRLAYGQEAILQALFAIRMMVTAPTERVKLARKQKRSAVKLPLCAGEQAVAALSERRGATSFLGDTPPYQAVGIDTKRGSSCLGRNGSLLTVSSEPAGLACSSMVETRRRPKRFLLMPAKRSPRPCAESGGPLGIKELDLRKRKPKFESVDCVRARSFPLPPGKAIAMAHVGFFAARVEVIEVDPAYTSVIRAVNHAQLSWHKFLPGGGFGPPALDRGGLGLSERPSVREPVVPGRTLYGRFSGGGSGRESKRGKERMPGLGGQFEGLGRSCPRKRGTGR</sequence>